<dbReference type="PANTHER" id="PTHR43278">
    <property type="entry name" value="NAD(P)H-DEPENDENT FMN-CONTAINING OXIDOREDUCTASE YWQN-RELATED"/>
    <property type="match status" value="1"/>
</dbReference>
<keyword evidence="2" id="KW-0288">FMN</keyword>
<evidence type="ECO:0000259" key="3">
    <source>
        <dbReference type="Pfam" id="PF03358"/>
    </source>
</evidence>
<dbReference type="RefSeq" id="WP_206871447.1">
    <property type="nucleotide sequence ID" value="NZ_BMBA01000004.1"/>
</dbReference>
<organism evidence="4 5">
    <name type="scientific">Clostridium zeae</name>
    <dbReference type="NCBI Taxonomy" id="2759022"/>
    <lineage>
        <taxon>Bacteria</taxon>
        <taxon>Bacillati</taxon>
        <taxon>Bacillota</taxon>
        <taxon>Clostridia</taxon>
        <taxon>Eubacteriales</taxon>
        <taxon>Clostridiaceae</taxon>
        <taxon>Clostridium</taxon>
    </lineage>
</organism>
<dbReference type="Pfam" id="PF03358">
    <property type="entry name" value="FMN_red"/>
    <property type="match status" value="1"/>
</dbReference>
<evidence type="ECO:0000313" key="4">
    <source>
        <dbReference type="EMBL" id="GFZ33211.1"/>
    </source>
</evidence>
<dbReference type="InterPro" id="IPR029039">
    <property type="entry name" value="Flavoprotein-like_sf"/>
</dbReference>
<dbReference type="InterPro" id="IPR051796">
    <property type="entry name" value="ISF_SsuE-like"/>
</dbReference>
<evidence type="ECO:0000256" key="2">
    <source>
        <dbReference type="ARBA" id="ARBA00022643"/>
    </source>
</evidence>
<evidence type="ECO:0000256" key="1">
    <source>
        <dbReference type="ARBA" id="ARBA00022630"/>
    </source>
</evidence>
<name>A0ABQ1EEH1_9CLOT</name>
<gene>
    <name evidence="4" type="ORF">CSC2_37370</name>
</gene>
<dbReference type="Gene3D" id="3.40.50.360">
    <property type="match status" value="1"/>
</dbReference>
<dbReference type="InterPro" id="IPR005025">
    <property type="entry name" value="FMN_Rdtase-like_dom"/>
</dbReference>
<dbReference type="SUPFAM" id="SSF52218">
    <property type="entry name" value="Flavoproteins"/>
    <property type="match status" value="1"/>
</dbReference>
<dbReference type="PANTHER" id="PTHR43278:SF2">
    <property type="entry name" value="IRON-SULFUR FLAVOPROTEIN"/>
    <property type="match status" value="1"/>
</dbReference>
<feature type="domain" description="NADPH-dependent FMN reductase-like" evidence="3">
    <location>
        <begin position="1"/>
        <end position="103"/>
    </location>
</feature>
<proteinExistence type="predicted"/>
<keyword evidence="1" id="KW-0285">Flavoprotein</keyword>
<sequence length="180" mass="21156">MKVLIICDKDIKTDYSEALEKQLFELFLHKGFEIRIIQVGKQELKSCIGCFGCWIKTPGKCVIKDLIGEINRNYISSDTVIYLTPVIFGQYSSNIKNVIDRSQPYVLPFFKKINGTTKHPLRYEKNPKEIIIAYNDEIIEEEKNTFLDLINKHERQHRDIYFSLSKESNKEIVEKIKEYV</sequence>
<dbReference type="Proteomes" id="UP000663802">
    <property type="component" value="Unassembled WGS sequence"/>
</dbReference>
<accession>A0ABQ1EEH1</accession>
<reference evidence="4 5" key="1">
    <citation type="journal article" date="2021" name="Int. J. Syst. Evol. Microbiol.">
        <title>Clostridium zeae sp. nov., isolated from corn silage.</title>
        <authorList>
            <person name="Kobayashi H."/>
            <person name="Tanizawa Y."/>
            <person name="Yagura M."/>
            <person name="Sakamoto M."/>
            <person name="Ohkuma M."/>
            <person name="Tohno M."/>
        </authorList>
    </citation>
    <scope>NUCLEOTIDE SEQUENCE [LARGE SCALE GENOMIC DNA]</scope>
    <source>
        <strain evidence="4 5">CSC2</strain>
    </source>
</reference>
<keyword evidence="5" id="KW-1185">Reference proteome</keyword>
<protein>
    <submittedName>
        <fullName evidence="4">Flavodoxin</fullName>
    </submittedName>
</protein>
<comment type="caution">
    <text evidence="4">The sequence shown here is derived from an EMBL/GenBank/DDBJ whole genome shotgun (WGS) entry which is preliminary data.</text>
</comment>
<dbReference type="EMBL" id="BMBA01000004">
    <property type="protein sequence ID" value="GFZ33211.1"/>
    <property type="molecule type" value="Genomic_DNA"/>
</dbReference>
<evidence type="ECO:0000313" key="5">
    <source>
        <dbReference type="Proteomes" id="UP000663802"/>
    </source>
</evidence>